<dbReference type="EMBL" id="CABP01000189">
    <property type="protein sequence ID" value="CBI06574.1"/>
    <property type="molecule type" value="Genomic_DNA"/>
</dbReference>
<dbReference type="AlphaFoldDB" id="E6QH60"/>
<sequence>MKVPYDTDEELDEAVNELLTDIASGADDRHCFSESDARMEGTDRHW</sequence>
<protein>
    <submittedName>
        <fullName evidence="1">Resolvase, N-terminal domain</fullName>
    </submittedName>
</protein>
<evidence type="ECO:0000313" key="1">
    <source>
        <dbReference type="EMBL" id="CBI06574.1"/>
    </source>
</evidence>
<organism evidence="1">
    <name type="scientific">mine drainage metagenome</name>
    <dbReference type="NCBI Taxonomy" id="410659"/>
    <lineage>
        <taxon>unclassified sequences</taxon>
        <taxon>metagenomes</taxon>
        <taxon>ecological metagenomes</taxon>
    </lineage>
</organism>
<reference evidence="1" key="1">
    <citation type="submission" date="2009-10" db="EMBL/GenBank/DDBJ databases">
        <title>Diversity of trophic interactions inside an arsenic-rich microbial ecosystem.</title>
        <authorList>
            <person name="Bertin P.N."/>
            <person name="Heinrich-Salmeron A."/>
            <person name="Pelletier E."/>
            <person name="Goulhen-Chollet F."/>
            <person name="Arsene-Ploetze F."/>
            <person name="Gallien S."/>
            <person name="Calteau A."/>
            <person name="Vallenet D."/>
            <person name="Casiot C."/>
            <person name="Chane-Woon-Ming B."/>
            <person name="Giloteaux L."/>
            <person name="Barakat M."/>
            <person name="Bonnefoy V."/>
            <person name="Bruneel O."/>
            <person name="Chandler M."/>
            <person name="Cleiss J."/>
            <person name="Duran R."/>
            <person name="Elbaz-Poulichet F."/>
            <person name="Fonknechten N."/>
            <person name="Lauga B."/>
            <person name="Mornico D."/>
            <person name="Ortet P."/>
            <person name="Schaeffer C."/>
            <person name="Siguier P."/>
            <person name="Alexander Thil Smith A."/>
            <person name="Van Dorsselaer A."/>
            <person name="Weissenbach J."/>
            <person name="Medigue C."/>
            <person name="Le Paslier D."/>
        </authorList>
    </citation>
    <scope>NUCLEOTIDE SEQUENCE</scope>
</reference>
<comment type="caution">
    <text evidence="1">The sequence shown here is derived from an EMBL/GenBank/DDBJ whole genome shotgun (WGS) entry which is preliminary data.</text>
</comment>
<accession>E6QH60</accession>
<name>E6QH60_9ZZZZ</name>
<proteinExistence type="predicted"/>
<gene>
    <name evidence="1" type="ORF">CARN5_3207</name>
</gene>